<dbReference type="EMBL" id="PVZG01000010">
    <property type="protein sequence ID" value="PRY27627.1"/>
    <property type="molecule type" value="Genomic_DNA"/>
</dbReference>
<gene>
    <name evidence="4" type="ORF">CLV70_110214</name>
</gene>
<protein>
    <submittedName>
        <fullName evidence="4">GNAT family acetyltransferase</fullName>
    </submittedName>
</protein>
<dbReference type="CDD" id="cd04301">
    <property type="entry name" value="NAT_SF"/>
    <property type="match status" value="1"/>
</dbReference>
<dbReference type="RefSeq" id="WP_106128452.1">
    <property type="nucleotide sequence ID" value="NZ_PVZG01000010.1"/>
</dbReference>
<dbReference type="SUPFAM" id="SSF55729">
    <property type="entry name" value="Acyl-CoA N-acyltransferases (Nat)"/>
    <property type="match status" value="1"/>
</dbReference>
<evidence type="ECO:0000313" key="4">
    <source>
        <dbReference type="EMBL" id="PRY27627.1"/>
    </source>
</evidence>
<dbReference type="OrthoDB" id="9805924at2"/>
<accession>A0A2T0S2H1</accession>
<sequence length="154" mass="16703">MNEIVTEPAAAADVPRLLEIRHAAFAAHAPQAYSPAEVETLIADVDPDELYAMAADARLFVARAGTVIVGLAGCVGDRLRHVYVDPGYTRRGIATVLVGRVEDEVRERTGRRLVRAGVALHARGFYLANGYVLDRLATAWDGSSYAEMVKRLPT</sequence>
<dbReference type="InterPro" id="IPR050832">
    <property type="entry name" value="Bact_Acetyltransf"/>
</dbReference>
<keyword evidence="1 4" id="KW-0808">Transferase</keyword>
<dbReference type="PANTHER" id="PTHR43877">
    <property type="entry name" value="AMINOALKYLPHOSPHONATE N-ACETYLTRANSFERASE-RELATED-RELATED"/>
    <property type="match status" value="1"/>
</dbReference>
<keyword evidence="2" id="KW-0012">Acyltransferase</keyword>
<organism evidence="4 5">
    <name type="scientific">Pseudosporangium ferrugineum</name>
    <dbReference type="NCBI Taxonomy" id="439699"/>
    <lineage>
        <taxon>Bacteria</taxon>
        <taxon>Bacillati</taxon>
        <taxon>Actinomycetota</taxon>
        <taxon>Actinomycetes</taxon>
        <taxon>Micromonosporales</taxon>
        <taxon>Micromonosporaceae</taxon>
        <taxon>Pseudosporangium</taxon>
    </lineage>
</organism>
<feature type="domain" description="N-acetyltransferase" evidence="3">
    <location>
        <begin position="4"/>
        <end position="153"/>
    </location>
</feature>
<evidence type="ECO:0000256" key="1">
    <source>
        <dbReference type="ARBA" id="ARBA00022679"/>
    </source>
</evidence>
<dbReference type="Pfam" id="PF13673">
    <property type="entry name" value="Acetyltransf_10"/>
    <property type="match status" value="1"/>
</dbReference>
<dbReference type="InterPro" id="IPR016181">
    <property type="entry name" value="Acyl_CoA_acyltransferase"/>
</dbReference>
<dbReference type="InterPro" id="IPR000182">
    <property type="entry name" value="GNAT_dom"/>
</dbReference>
<dbReference type="GO" id="GO:0016747">
    <property type="term" value="F:acyltransferase activity, transferring groups other than amino-acyl groups"/>
    <property type="evidence" value="ECO:0007669"/>
    <property type="project" value="InterPro"/>
</dbReference>
<dbReference type="PANTHER" id="PTHR43877:SF1">
    <property type="entry name" value="ACETYLTRANSFERASE"/>
    <property type="match status" value="1"/>
</dbReference>
<comment type="caution">
    <text evidence="4">The sequence shown here is derived from an EMBL/GenBank/DDBJ whole genome shotgun (WGS) entry which is preliminary data.</text>
</comment>
<dbReference type="AlphaFoldDB" id="A0A2T0S2H1"/>
<dbReference type="Gene3D" id="3.40.630.30">
    <property type="match status" value="1"/>
</dbReference>
<name>A0A2T0S2H1_9ACTN</name>
<evidence type="ECO:0000313" key="5">
    <source>
        <dbReference type="Proteomes" id="UP000239209"/>
    </source>
</evidence>
<reference evidence="4 5" key="1">
    <citation type="submission" date="2018-03" db="EMBL/GenBank/DDBJ databases">
        <title>Genomic Encyclopedia of Archaeal and Bacterial Type Strains, Phase II (KMG-II): from individual species to whole genera.</title>
        <authorList>
            <person name="Goeker M."/>
        </authorList>
    </citation>
    <scope>NUCLEOTIDE SEQUENCE [LARGE SCALE GENOMIC DNA]</scope>
    <source>
        <strain evidence="4 5">DSM 45348</strain>
    </source>
</reference>
<dbReference type="PROSITE" id="PS51186">
    <property type="entry name" value="GNAT"/>
    <property type="match status" value="1"/>
</dbReference>
<dbReference type="Proteomes" id="UP000239209">
    <property type="component" value="Unassembled WGS sequence"/>
</dbReference>
<keyword evidence="5" id="KW-1185">Reference proteome</keyword>
<evidence type="ECO:0000259" key="3">
    <source>
        <dbReference type="PROSITE" id="PS51186"/>
    </source>
</evidence>
<evidence type="ECO:0000256" key="2">
    <source>
        <dbReference type="ARBA" id="ARBA00023315"/>
    </source>
</evidence>
<proteinExistence type="predicted"/>